<evidence type="ECO:0000313" key="2">
    <source>
        <dbReference type="Proteomes" id="UP000239874"/>
    </source>
</evidence>
<sequence>MADFPDGTNFEDTPLHPNTDLFRDIPMSGRWITTFDPVTQTQAKVWKATARGVITLPTTASRIAEHAELVGFVLNPDLAQIKRIDPVRGGKSLTSPGEWVDIDAPEPPPNPVHQIAAQAEHHLMPSELLELRDRIDAQIENLK</sequence>
<reference evidence="1 2" key="1">
    <citation type="submission" date="2018-02" db="EMBL/GenBank/DDBJ databases">
        <title>8 Nocardia nova and 1 Nocardia cyriacigeorgica strain used for evolution to TMP-SMX.</title>
        <authorList>
            <person name="Mehta H."/>
            <person name="Weng J."/>
            <person name="Shamoo Y."/>
        </authorList>
    </citation>
    <scope>NUCLEOTIDE SEQUENCE [LARGE SCALE GENOMIC DNA]</scope>
    <source>
        <strain evidence="1 2">MDA3139</strain>
    </source>
</reference>
<accession>A0A2S6ACM7</accession>
<comment type="caution">
    <text evidence="1">The sequence shown here is derived from an EMBL/GenBank/DDBJ whole genome shotgun (WGS) entry which is preliminary data.</text>
</comment>
<dbReference type="Pfam" id="PF10910">
    <property type="entry name" value="Phage_gene29"/>
    <property type="match status" value="1"/>
</dbReference>
<dbReference type="Proteomes" id="UP000239874">
    <property type="component" value="Unassembled WGS sequence"/>
</dbReference>
<evidence type="ECO:0008006" key="3">
    <source>
        <dbReference type="Google" id="ProtNLM"/>
    </source>
</evidence>
<proteinExistence type="predicted"/>
<evidence type="ECO:0000313" key="1">
    <source>
        <dbReference type="EMBL" id="PPJ31848.1"/>
    </source>
</evidence>
<organism evidence="1 2">
    <name type="scientific">Nocardia nova</name>
    <dbReference type="NCBI Taxonomy" id="37330"/>
    <lineage>
        <taxon>Bacteria</taxon>
        <taxon>Bacillati</taxon>
        <taxon>Actinomycetota</taxon>
        <taxon>Actinomycetes</taxon>
        <taxon>Mycobacteriales</taxon>
        <taxon>Nocardiaceae</taxon>
        <taxon>Nocardia</taxon>
    </lineage>
</organism>
<name>A0A2S6ACM7_9NOCA</name>
<dbReference type="InterPro" id="IPR021226">
    <property type="entry name" value="Phage_gene29"/>
</dbReference>
<dbReference type="EMBL" id="PSZC01000039">
    <property type="protein sequence ID" value="PPJ31848.1"/>
    <property type="molecule type" value="Genomic_DNA"/>
</dbReference>
<dbReference type="RefSeq" id="WP_104380652.1">
    <property type="nucleotide sequence ID" value="NZ_PSZC01000039.1"/>
</dbReference>
<gene>
    <name evidence="1" type="ORF">C5E45_32675</name>
</gene>
<protein>
    <recommendedName>
        <fullName evidence="3">Minor tail protein</fullName>
    </recommendedName>
</protein>
<dbReference type="AlphaFoldDB" id="A0A2S6ACM7"/>